<gene>
    <name evidence="6" type="ORF">ACFQ3F_15405</name>
</gene>
<organism evidence="6 7">
    <name type="scientific">Nocardioides ginsengisoli</name>
    <dbReference type="NCBI Taxonomy" id="363868"/>
    <lineage>
        <taxon>Bacteria</taxon>
        <taxon>Bacillati</taxon>
        <taxon>Actinomycetota</taxon>
        <taxon>Actinomycetes</taxon>
        <taxon>Propionibacteriales</taxon>
        <taxon>Nocardioidaceae</taxon>
        <taxon>Nocardioides</taxon>
    </lineage>
</organism>
<dbReference type="Proteomes" id="UP001597229">
    <property type="component" value="Unassembled WGS sequence"/>
</dbReference>
<feature type="modified residue" description="4-aspartylphosphate" evidence="4">
    <location>
        <position position="56"/>
    </location>
</feature>
<keyword evidence="7" id="KW-1185">Reference proteome</keyword>
<evidence type="ECO:0000313" key="7">
    <source>
        <dbReference type="Proteomes" id="UP001597229"/>
    </source>
</evidence>
<keyword evidence="2" id="KW-0238">DNA-binding</keyword>
<keyword evidence="3" id="KW-0804">Transcription</keyword>
<dbReference type="PANTHER" id="PTHR43214:SF41">
    <property type="entry name" value="NITRATE_NITRITE RESPONSE REGULATOR PROTEIN NARP"/>
    <property type="match status" value="1"/>
</dbReference>
<dbReference type="InterPro" id="IPR011006">
    <property type="entry name" value="CheY-like_superfamily"/>
</dbReference>
<feature type="domain" description="Response regulatory" evidence="5">
    <location>
        <begin position="5"/>
        <end position="118"/>
    </location>
</feature>
<reference evidence="7" key="1">
    <citation type="journal article" date="2019" name="Int. J. Syst. Evol. Microbiol.">
        <title>The Global Catalogue of Microorganisms (GCM) 10K type strain sequencing project: providing services to taxonomists for standard genome sequencing and annotation.</title>
        <authorList>
            <consortium name="The Broad Institute Genomics Platform"/>
            <consortium name="The Broad Institute Genome Sequencing Center for Infectious Disease"/>
            <person name="Wu L."/>
            <person name="Ma J."/>
        </authorList>
    </citation>
    <scope>NUCLEOTIDE SEQUENCE [LARGE SCALE GENOMIC DNA]</scope>
    <source>
        <strain evidence="7">CCUG 52478</strain>
    </source>
</reference>
<name>A0ABW3W1K6_9ACTN</name>
<evidence type="ECO:0000256" key="3">
    <source>
        <dbReference type="ARBA" id="ARBA00023163"/>
    </source>
</evidence>
<dbReference type="Pfam" id="PF00072">
    <property type="entry name" value="Response_reg"/>
    <property type="match status" value="1"/>
</dbReference>
<dbReference type="RefSeq" id="WP_367921810.1">
    <property type="nucleotide sequence ID" value="NZ_BAABAC010000049.1"/>
</dbReference>
<dbReference type="Gene3D" id="3.40.50.2300">
    <property type="match status" value="1"/>
</dbReference>
<evidence type="ECO:0000256" key="4">
    <source>
        <dbReference type="PROSITE-ProRule" id="PRU00169"/>
    </source>
</evidence>
<dbReference type="PANTHER" id="PTHR43214">
    <property type="entry name" value="TWO-COMPONENT RESPONSE REGULATOR"/>
    <property type="match status" value="1"/>
</dbReference>
<evidence type="ECO:0000259" key="5">
    <source>
        <dbReference type="PROSITE" id="PS50110"/>
    </source>
</evidence>
<proteinExistence type="predicted"/>
<dbReference type="InterPro" id="IPR001789">
    <property type="entry name" value="Sig_transdc_resp-reg_receiver"/>
</dbReference>
<accession>A0ABW3W1K6</accession>
<dbReference type="SMART" id="SM00448">
    <property type="entry name" value="REC"/>
    <property type="match status" value="1"/>
</dbReference>
<evidence type="ECO:0000313" key="6">
    <source>
        <dbReference type="EMBL" id="MFD1249183.1"/>
    </source>
</evidence>
<evidence type="ECO:0000256" key="2">
    <source>
        <dbReference type="ARBA" id="ARBA00023125"/>
    </source>
</evidence>
<dbReference type="InterPro" id="IPR039420">
    <property type="entry name" value="WalR-like"/>
</dbReference>
<comment type="caution">
    <text evidence="6">The sequence shown here is derived from an EMBL/GenBank/DDBJ whole genome shotgun (WGS) entry which is preliminary data.</text>
</comment>
<dbReference type="EMBL" id="JBHTLX010000020">
    <property type="protein sequence ID" value="MFD1249183.1"/>
    <property type="molecule type" value="Genomic_DNA"/>
</dbReference>
<dbReference type="SUPFAM" id="SSF52172">
    <property type="entry name" value="CheY-like"/>
    <property type="match status" value="1"/>
</dbReference>
<dbReference type="PROSITE" id="PS50110">
    <property type="entry name" value="RESPONSE_REGULATORY"/>
    <property type="match status" value="1"/>
</dbReference>
<sequence>MDEVRVLVVEGDLRSRRALVRLVDAMTGYRVVAESAEPCEAARLARQHAPAVALVDLDTPGGLSGLSLTRELTALGISVVAMSSVAHSRHPSALAGASAFHDKGGAAATLPEALAKVASEHARGDRPAS</sequence>
<keyword evidence="4" id="KW-0597">Phosphoprotein</keyword>
<protein>
    <submittedName>
        <fullName evidence="6">Response regulator</fullName>
    </submittedName>
</protein>
<keyword evidence="1" id="KW-0805">Transcription regulation</keyword>
<evidence type="ECO:0000256" key="1">
    <source>
        <dbReference type="ARBA" id="ARBA00023015"/>
    </source>
</evidence>